<dbReference type="SUPFAM" id="SSF54117">
    <property type="entry name" value="Interleukin 8-like chemokines"/>
    <property type="match status" value="1"/>
</dbReference>
<dbReference type="Gene3D" id="2.40.50.40">
    <property type="match status" value="1"/>
</dbReference>
<dbReference type="GO" id="GO:0006954">
    <property type="term" value="P:inflammatory response"/>
    <property type="evidence" value="ECO:0007669"/>
    <property type="project" value="TreeGrafter"/>
</dbReference>
<dbReference type="SMART" id="SM00199">
    <property type="entry name" value="SCY"/>
    <property type="match status" value="1"/>
</dbReference>
<keyword evidence="5" id="KW-1185">Reference proteome</keyword>
<sequence length="102" mass="11249">MRVSLLPLAVLLTVAALHSEANEGPDNNMARCCFSYISRMVPFRVVKGYHRTGTQCPKPAVIFLTKRGQEICANPSKAWVQRYIKLLDRSPKTTVSSGAITA</sequence>
<dbReference type="GO" id="GO:0030335">
    <property type="term" value="P:positive regulation of cell migration"/>
    <property type="evidence" value="ECO:0007669"/>
    <property type="project" value="TreeGrafter"/>
</dbReference>
<feature type="domain" description="Chemokine interleukin-8-like" evidence="4">
    <location>
        <begin position="29"/>
        <end position="87"/>
    </location>
</feature>
<dbReference type="GO" id="GO:0061844">
    <property type="term" value="P:antimicrobial humoral immune response mediated by antimicrobial peptide"/>
    <property type="evidence" value="ECO:0007669"/>
    <property type="project" value="TreeGrafter"/>
</dbReference>
<dbReference type="KEGG" id="hai:109379755"/>
<reference evidence="6" key="1">
    <citation type="submission" date="2025-08" db="UniProtKB">
        <authorList>
            <consortium name="RefSeq"/>
        </authorList>
    </citation>
    <scope>IDENTIFICATION</scope>
    <source>
        <tissue evidence="6">Muscle</tissue>
    </source>
</reference>
<dbReference type="GO" id="GO:0048245">
    <property type="term" value="P:eosinophil chemotaxis"/>
    <property type="evidence" value="ECO:0007669"/>
    <property type="project" value="TreeGrafter"/>
</dbReference>
<protein>
    <submittedName>
        <fullName evidence="6">Regakine-1-like</fullName>
    </submittedName>
</protein>
<dbReference type="InterPro" id="IPR001811">
    <property type="entry name" value="Chemokine_IL8-like_dom"/>
</dbReference>
<evidence type="ECO:0000259" key="4">
    <source>
        <dbReference type="SMART" id="SM00199"/>
    </source>
</evidence>
<comment type="similarity">
    <text evidence="1">Belongs to the intercrine beta (chemokine CC) family.</text>
</comment>
<dbReference type="RefSeq" id="XP_019492173.1">
    <property type="nucleotide sequence ID" value="XM_019636628.1"/>
</dbReference>
<dbReference type="InterPro" id="IPR039809">
    <property type="entry name" value="Chemokine_b/g/d"/>
</dbReference>
<dbReference type="PANTHER" id="PTHR12015">
    <property type="entry name" value="SMALL INDUCIBLE CYTOKINE A"/>
    <property type="match status" value="1"/>
</dbReference>
<evidence type="ECO:0000313" key="5">
    <source>
        <dbReference type="Proteomes" id="UP000694851"/>
    </source>
</evidence>
<dbReference type="PANTHER" id="PTHR12015:SF149">
    <property type="entry name" value="REGAKINE-1"/>
    <property type="match status" value="1"/>
</dbReference>
<dbReference type="CDD" id="cd00272">
    <property type="entry name" value="Chemokine_CC"/>
    <property type="match status" value="1"/>
</dbReference>
<dbReference type="GO" id="GO:0048020">
    <property type="term" value="F:CCR chemokine receptor binding"/>
    <property type="evidence" value="ECO:0007669"/>
    <property type="project" value="TreeGrafter"/>
</dbReference>
<name>A0A8B7QWM3_HIPAR</name>
<dbReference type="GeneID" id="109379755"/>
<dbReference type="FunFam" id="2.40.50.40:FF:000002">
    <property type="entry name" value="C-C motif chemokine"/>
    <property type="match status" value="1"/>
</dbReference>
<dbReference type="GO" id="GO:0070098">
    <property type="term" value="P:chemokine-mediated signaling pathway"/>
    <property type="evidence" value="ECO:0007669"/>
    <property type="project" value="TreeGrafter"/>
</dbReference>
<proteinExistence type="inferred from homology"/>
<feature type="chain" id="PRO_5034805787" evidence="3">
    <location>
        <begin position="22"/>
        <end position="102"/>
    </location>
</feature>
<dbReference type="AlphaFoldDB" id="A0A8B7QWM3"/>
<dbReference type="Proteomes" id="UP000694851">
    <property type="component" value="Unplaced"/>
</dbReference>
<organism evidence="5 6">
    <name type="scientific">Hipposideros armiger</name>
    <name type="common">Great Himalayan leaf-nosed bat</name>
    <dbReference type="NCBI Taxonomy" id="186990"/>
    <lineage>
        <taxon>Eukaryota</taxon>
        <taxon>Metazoa</taxon>
        <taxon>Chordata</taxon>
        <taxon>Craniata</taxon>
        <taxon>Vertebrata</taxon>
        <taxon>Euteleostomi</taxon>
        <taxon>Mammalia</taxon>
        <taxon>Eutheria</taxon>
        <taxon>Laurasiatheria</taxon>
        <taxon>Chiroptera</taxon>
        <taxon>Yinpterochiroptera</taxon>
        <taxon>Rhinolophoidea</taxon>
        <taxon>Hipposideridae</taxon>
        <taxon>Hipposideros</taxon>
    </lineage>
</organism>
<dbReference type="InterPro" id="IPR036048">
    <property type="entry name" value="Interleukin_8-like_sf"/>
</dbReference>
<gene>
    <name evidence="6" type="primary">LOC109379755</name>
</gene>
<feature type="signal peptide" evidence="3">
    <location>
        <begin position="1"/>
        <end position="21"/>
    </location>
</feature>
<dbReference type="OrthoDB" id="9930747at2759"/>
<keyword evidence="2" id="KW-0202">Cytokine</keyword>
<keyword evidence="3" id="KW-0732">Signal</keyword>
<evidence type="ECO:0000256" key="1">
    <source>
        <dbReference type="ARBA" id="ARBA00010868"/>
    </source>
</evidence>
<dbReference type="Pfam" id="PF00048">
    <property type="entry name" value="IL8"/>
    <property type="match status" value="1"/>
</dbReference>
<evidence type="ECO:0000256" key="3">
    <source>
        <dbReference type="SAM" id="SignalP"/>
    </source>
</evidence>
<dbReference type="GO" id="GO:0005615">
    <property type="term" value="C:extracellular space"/>
    <property type="evidence" value="ECO:0007669"/>
    <property type="project" value="UniProtKB-KW"/>
</dbReference>
<dbReference type="GO" id="GO:0008009">
    <property type="term" value="F:chemokine activity"/>
    <property type="evidence" value="ECO:0007669"/>
    <property type="project" value="InterPro"/>
</dbReference>
<evidence type="ECO:0000313" key="6">
    <source>
        <dbReference type="RefSeq" id="XP_019492173.1"/>
    </source>
</evidence>
<accession>A0A8B7QWM3</accession>
<evidence type="ECO:0000256" key="2">
    <source>
        <dbReference type="ARBA" id="ARBA00022514"/>
    </source>
</evidence>